<evidence type="ECO:0000313" key="1">
    <source>
        <dbReference type="EMBL" id="KKO02738.1"/>
    </source>
</evidence>
<sequence>MDRIDLTEISEEMKAAEKLAATNNIALSLSDLQVVTFGDPFGIPSDLCNREVSIVTPKGRFIFLQRERFLQRGSLFIWVSEQLTFEPTEGQRQVLQGEDLQKLLN</sequence>
<gene>
    <name evidence="1" type="ORF">LCGC14_0101870</name>
</gene>
<proteinExistence type="predicted"/>
<dbReference type="AlphaFoldDB" id="A0A0F9VS19"/>
<accession>A0A0F9VS19</accession>
<comment type="caution">
    <text evidence="1">The sequence shown here is derived from an EMBL/GenBank/DDBJ whole genome shotgun (WGS) entry which is preliminary data.</text>
</comment>
<name>A0A0F9VS19_9ZZZZ</name>
<protein>
    <submittedName>
        <fullName evidence="1">Uncharacterized protein</fullName>
    </submittedName>
</protein>
<organism evidence="1">
    <name type="scientific">marine sediment metagenome</name>
    <dbReference type="NCBI Taxonomy" id="412755"/>
    <lineage>
        <taxon>unclassified sequences</taxon>
        <taxon>metagenomes</taxon>
        <taxon>ecological metagenomes</taxon>
    </lineage>
</organism>
<dbReference type="EMBL" id="LAZR01000029">
    <property type="protein sequence ID" value="KKO02738.1"/>
    <property type="molecule type" value="Genomic_DNA"/>
</dbReference>
<reference evidence="1" key="1">
    <citation type="journal article" date="2015" name="Nature">
        <title>Complex archaea that bridge the gap between prokaryotes and eukaryotes.</title>
        <authorList>
            <person name="Spang A."/>
            <person name="Saw J.H."/>
            <person name="Jorgensen S.L."/>
            <person name="Zaremba-Niedzwiedzka K."/>
            <person name="Martijn J."/>
            <person name="Lind A.E."/>
            <person name="van Eijk R."/>
            <person name="Schleper C."/>
            <person name="Guy L."/>
            <person name="Ettema T.J."/>
        </authorList>
    </citation>
    <scope>NUCLEOTIDE SEQUENCE</scope>
</reference>